<gene>
    <name evidence="1" type="ORF">OGM63_15655</name>
</gene>
<protein>
    <submittedName>
        <fullName evidence="1">Uncharacterized protein</fullName>
    </submittedName>
</protein>
<proteinExistence type="predicted"/>
<name>A0ABT3B0P2_9CYAN</name>
<accession>A0ABT3B0P2</accession>
<evidence type="ECO:0000313" key="1">
    <source>
        <dbReference type="EMBL" id="MCV3214931.1"/>
    </source>
</evidence>
<keyword evidence="2" id="KW-1185">Reference proteome</keyword>
<dbReference type="RefSeq" id="WP_263746511.1">
    <property type="nucleotide sequence ID" value="NZ_JAOWRF010000231.1"/>
</dbReference>
<dbReference type="Proteomes" id="UP001526143">
    <property type="component" value="Unassembled WGS sequence"/>
</dbReference>
<evidence type="ECO:0000313" key="2">
    <source>
        <dbReference type="Proteomes" id="UP001526143"/>
    </source>
</evidence>
<reference evidence="1 2" key="1">
    <citation type="submission" date="2022-10" db="EMBL/GenBank/DDBJ databases">
        <title>Identification of biosynthetic pathway for the production of the potent trypsin inhibitor radiosumin.</title>
        <authorList>
            <person name="Fewer D.P."/>
            <person name="Delbaje E."/>
            <person name="Ouyang X."/>
            <person name="Agostino P.D."/>
            <person name="Wahlsten M."/>
            <person name="Jokela J."/>
            <person name="Permi P."/>
            <person name="Haapaniemi E."/>
            <person name="Koistinen H."/>
        </authorList>
    </citation>
    <scope>NUCLEOTIDE SEQUENCE [LARGE SCALE GENOMIC DNA]</scope>
    <source>
        <strain evidence="1 2">NIES-515</strain>
    </source>
</reference>
<comment type="caution">
    <text evidence="1">The sequence shown here is derived from an EMBL/GenBank/DDBJ whole genome shotgun (WGS) entry which is preliminary data.</text>
</comment>
<dbReference type="EMBL" id="JAOWRF010000231">
    <property type="protein sequence ID" value="MCV3214931.1"/>
    <property type="molecule type" value="Genomic_DNA"/>
</dbReference>
<sequence length="65" mass="7623">MGINASAIALFFRLMILKRGYSHDRQTFDQSSHFQRDRVINFILDANQNQSRNQPGLAHIRHLQK</sequence>
<organism evidence="1 2">
    <name type="scientific">Plectonema radiosum NIES-515</name>
    <dbReference type="NCBI Taxonomy" id="2986073"/>
    <lineage>
        <taxon>Bacteria</taxon>
        <taxon>Bacillati</taxon>
        <taxon>Cyanobacteriota</taxon>
        <taxon>Cyanophyceae</taxon>
        <taxon>Oscillatoriophycideae</taxon>
        <taxon>Oscillatoriales</taxon>
        <taxon>Microcoleaceae</taxon>
        <taxon>Plectonema</taxon>
    </lineage>
</organism>